<keyword evidence="1" id="KW-0175">Coiled coil</keyword>
<sequence length="109" mass="12802">MKSKINIDGLSELKASFKKMEQNAKELEGENNVSFDELFNHSFMKEHTNHQSFQSFVDEFEPSPDVKFEDFDDSKFDDFVKNHSSFNTWEEMYTSAVGEYSFTRLFDGI</sequence>
<evidence type="ECO:0000313" key="2">
    <source>
        <dbReference type="EMBL" id="PKE27119.1"/>
    </source>
</evidence>
<evidence type="ECO:0000256" key="1">
    <source>
        <dbReference type="SAM" id="Coils"/>
    </source>
</evidence>
<dbReference type="Proteomes" id="UP000233482">
    <property type="component" value="Unassembled WGS sequence"/>
</dbReference>
<dbReference type="RefSeq" id="WP_101144074.1">
    <property type="nucleotide sequence ID" value="NZ_PIWM01000001.1"/>
</dbReference>
<reference evidence="2 3" key="1">
    <citation type="submission" date="2017-12" db="EMBL/GenBank/DDBJ databases">
        <title>Genomics of Macrococcus caseolyticus.</title>
        <authorList>
            <person name="MacFadyen A.C."/>
            <person name="Paterson G.K."/>
        </authorList>
    </citation>
    <scope>NUCLEOTIDE SEQUENCE [LARGE SCALE GENOMIC DNA]</scope>
    <source>
        <strain evidence="2 3">5788_EF188</strain>
    </source>
</reference>
<dbReference type="AlphaFoldDB" id="A0A855GMF7"/>
<organism evidence="2 3">
    <name type="scientific">Macrococcoides caseolyticum</name>
    <dbReference type="NCBI Taxonomy" id="69966"/>
    <lineage>
        <taxon>Bacteria</taxon>
        <taxon>Bacillati</taxon>
        <taxon>Bacillota</taxon>
        <taxon>Bacilli</taxon>
        <taxon>Bacillales</taxon>
        <taxon>Staphylococcaceae</taxon>
        <taxon>Macrococcoides</taxon>
    </lineage>
</organism>
<protein>
    <submittedName>
        <fullName evidence="2">Uncharacterized protein</fullName>
    </submittedName>
</protein>
<gene>
    <name evidence="2" type="ORF">CW686_01355</name>
</gene>
<name>A0A855GMF7_9STAP</name>
<evidence type="ECO:0000313" key="3">
    <source>
        <dbReference type="Proteomes" id="UP000233482"/>
    </source>
</evidence>
<comment type="caution">
    <text evidence="2">The sequence shown here is derived from an EMBL/GenBank/DDBJ whole genome shotgun (WGS) entry which is preliminary data.</text>
</comment>
<dbReference type="EMBL" id="PIXC01000002">
    <property type="protein sequence ID" value="PKE27119.1"/>
    <property type="molecule type" value="Genomic_DNA"/>
</dbReference>
<feature type="coiled-coil region" evidence="1">
    <location>
        <begin position="10"/>
        <end position="37"/>
    </location>
</feature>
<accession>A0A855GMF7</accession>
<proteinExistence type="predicted"/>